<feature type="transmembrane region" description="Helical" evidence="6">
    <location>
        <begin position="234"/>
        <end position="254"/>
    </location>
</feature>
<evidence type="ECO:0000256" key="1">
    <source>
        <dbReference type="ARBA" id="ARBA00004141"/>
    </source>
</evidence>
<comment type="subcellular location">
    <subcellularLocation>
        <location evidence="1">Membrane</location>
        <topology evidence="1">Multi-pass membrane protein</topology>
    </subcellularLocation>
</comment>
<name>A0A7J7C801_TRIWF</name>
<reference evidence="7 8" key="1">
    <citation type="journal article" date="2020" name="Nat. Commun.">
        <title>Genome of Tripterygium wilfordii and identification of cytochrome P450 involved in triptolide biosynthesis.</title>
        <authorList>
            <person name="Tu L."/>
            <person name="Su P."/>
            <person name="Zhang Z."/>
            <person name="Gao L."/>
            <person name="Wang J."/>
            <person name="Hu T."/>
            <person name="Zhou J."/>
            <person name="Zhang Y."/>
            <person name="Zhao Y."/>
            <person name="Liu Y."/>
            <person name="Song Y."/>
            <person name="Tong Y."/>
            <person name="Lu Y."/>
            <person name="Yang J."/>
            <person name="Xu C."/>
            <person name="Jia M."/>
            <person name="Peters R.J."/>
            <person name="Huang L."/>
            <person name="Gao W."/>
        </authorList>
    </citation>
    <scope>NUCLEOTIDE SEQUENCE [LARGE SCALE GENOMIC DNA]</scope>
    <source>
        <strain evidence="8">cv. XIE 37</strain>
        <tissue evidence="7">Leaf</tissue>
    </source>
</reference>
<dbReference type="Proteomes" id="UP000593562">
    <property type="component" value="Unassembled WGS sequence"/>
</dbReference>
<dbReference type="AlphaFoldDB" id="A0A7J7C801"/>
<evidence type="ECO:0000256" key="5">
    <source>
        <dbReference type="ARBA" id="ARBA00023136"/>
    </source>
</evidence>
<feature type="transmembrane region" description="Helical" evidence="6">
    <location>
        <begin position="44"/>
        <end position="62"/>
    </location>
</feature>
<protein>
    <submittedName>
        <fullName evidence="7">Tetraspanin-11-like</fullName>
    </submittedName>
</protein>
<evidence type="ECO:0000256" key="3">
    <source>
        <dbReference type="ARBA" id="ARBA00022692"/>
    </source>
</evidence>
<keyword evidence="4 6" id="KW-1133">Transmembrane helix</keyword>
<feature type="transmembrane region" description="Helical" evidence="6">
    <location>
        <begin position="74"/>
        <end position="96"/>
    </location>
</feature>
<evidence type="ECO:0000313" key="7">
    <source>
        <dbReference type="EMBL" id="KAF5730230.1"/>
    </source>
</evidence>
<dbReference type="Pfam" id="PF00335">
    <property type="entry name" value="Tetraspanin"/>
    <property type="match status" value="1"/>
</dbReference>
<keyword evidence="3 6" id="KW-0812">Transmembrane</keyword>
<organism evidence="7 8">
    <name type="scientific">Tripterygium wilfordii</name>
    <name type="common">Thunder God vine</name>
    <dbReference type="NCBI Taxonomy" id="458696"/>
    <lineage>
        <taxon>Eukaryota</taxon>
        <taxon>Viridiplantae</taxon>
        <taxon>Streptophyta</taxon>
        <taxon>Embryophyta</taxon>
        <taxon>Tracheophyta</taxon>
        <taxon>Spermatophyta</taxon>
        <taxon>Magnoliopsida</taxon>
        <taxon>eudicotyledons</taxon>
        <taxon>Gunneridae</taxon>
        <taxon>Pentapetalae</taxon>
        <taxon>rosids</taxon>
        <taxon>fabids</taxon>
        <taxon>Celastrales</taxon>
        <taxon>Celastraceae</taxon>
        <taxon>Tripterygium</taxon>
    </lineage>
</organism>
<dbReference type="PRINTS" id="PR00259">
    <property type="entry name" value="TMFOUR"/>
</dbReference>
<dbReference type="EMBL" id="JAAARO010000020">
    <property type="protein sequence ID" value="KAF5730230.1"/>
    <property type="molecule type" value="Genomic_DNA"/>
</dbReference>
<evidence type="ECO:0000256" key="6">
    <source>
        <dbReference type="SAM" id="Phobius"/>
    </source>
</evidence>
<dbReference type="OrthoDB" id="672773at2759"/>
<keyword evidence="5 6" id="KW-0472">Membrane</keyword>
<dbReference type="InParanoid" id="A0A7J7C801"/>
<evidence type="ECO:0000256" key="4">
    <source>
        <dbReference type="ARBA" id="ARBA00022989"/>
    </source>
</evidence>
<accession>A0A7J7C801</accession>
<gene>
    <name evidence="7" type="ORF">HS088_TW20G00603</name>
</gene>
<dbReference type="PANTHER" id="PTHR32191">
    <property type="entry name" value="TETRASPANIN-8-RELATED"/>
    <property type="match status" value="1"/>
</dbReference>
<dbReference type="InterPro" id="IPR018499">
    <property type="entry name" value="Tetraspanin/Peripherin"/>
</dbReference>
<dbReference type="InterPro" id="IPR044991">
    <property type="entry name" value="TET_plant"/>
</dbReference>
<evidence type="ECO:0000256" key="2">
    <source>
        <dbReference type="ARBA" id="ARBA00006840"/>
    </source>
</evidence>
<dbReference type="GO" id="GO:0009734">
    <property type="term" value="P:auxin-activated signaling pathway"/>
    <property type="evidence" value="ECO:0007669"/>
    <property type="project" value="InterPro"/>
</dbReference>
<feature type="transmembrane region" description="Helical" evidence="6">
    <location>
        <begin position="7"/>
        <end position="32"/>
    </location>
</feature>
<proteinExistence type="inferred from homology"/>
<comment type="similarity">
    <text evidence="2">Belongs to the tetraspanin (TM4SF) family.</text>
</comment>
<sequence length="275" mass="31006">MASVSNTLVAVLNCVFLVIGLALLGSGIYFHVHGHTECQGALEEPLLVTGTFVSFLSLLGLIGSCCKNNFVMRLYSFMIFLLLVALVCFTVFAFVVTNKSAGKALSGLGFKEHRLGDYNHWLQNHFVKGKNWDKIRSCLVESQVCKSLSHNTTDHHNAEDFFRHALSDTQSGCCKPPLECGFQFKNMTTWTMPDSGQAVMNNSDCDAWSNNQESLCFDCGSCKAGVLANIRNDWRLLSIFFTCLIIFTLFMYSISEYARRRNREEDKYRRCRAYA</sequence>
<dbReference type="GO" id="GO:0016020">
    <property type="term" value="C:membrane"/>
    <property type="evidence" value="ECO:0007669"/>
    <property type="project" value="UniProtKB-SubCell"/>
</dbReference>
<evidence type="ECO:0000313" key="8">
    <source>
        <dbReference type="Proteomes" id="UP000593562"/>
    </source>
</evidence>
<keyword evidence="8" id="KW-1185">Reference proteome</keyword>
<comment type="caution">
    <text evidence="7">The sequence shown here is derived from an EMBL/GenBank/DDBJ whole genome shotgun (WGS) entry which is preliminary data.</text>
</comment>